<dbReference type="Proteomes" id="UP000247702">
    <property type="component" value="Unassembled WGS sequence"/>
</dbReference>
<dbReference type="AlphaFoldDB" id="A0A2Z6QU72"/>
<keyword evidence="2" id="KW-1185">Reference proteome</keyword>
<evidence type="ECO:0000313" key="2">
    <source>
        <dbReference type="Proteomes" id="UP000247702"/>
    </source>
</evidence>
<reference evidence="1 2" key="1">
    <citation type="submission" date="2017-11" db="EMBL/GenBank/DDBJ databases">
        <title>The genome of Rhizophagus clarus HR1 reveals common genetic basis of auxotrophy among arbuscular mycorrhizal fungi.</title>
        <authorList>
            <person name="Kobayashi Y."/>
        </authorList>
    </citation>
    <scope>NUCLEOTIDE SEQUENCE [LARGE SCALE GENOMIC DNA]</scope>
    <source>
        <strain evidence="1 2">HR1</strain>
    </source>
</reference>
<comment type="caution">
    <text evidence="1">The sequence shown here is derived from an EMBL/GenBank/DDBJ whole genome shotgun (WGS) entry which is preliminary data.</text>
</comment>
<name>A0A2Z6QU72_9GLOM</name>
<proteinExistence type="predicted"/>
<evidence type="ECO:0000313" key="1">
    <source>
        <dbReference type="EMBL" id="GBB89329.1"/>
    </source>
</evidence>
<sequence>MSTQETCTYKTYDKFAQHFIDVFYRSFSSSLNINPHIILNKTGIAEWKKASQWRFFTKTPELLPTIQQAKQKKLNEELATLLTHHLTSSLAYLKSWYLEQPETPILDPIVTTPKGKGKKKKNKHITISEEDIDKDFRFPVDSEAEFIQALSFQLPPPPLHDAIKKVEESSAPLLDSNAGKEKRLKVQNAEAAQVITGYQAPLGCQFVRDILIYDVSAKWDNYELLSHLSTWGNVISISTKRQRKYKTVRCKLVISEFFQNYEAQWMALLAGIPTQ</sequence>
<organism evidence="1 2">
    <name type="scientific">Rhizophagus clarus</name>
    <dbReference type="NCBI Taxonomy" id="94130"/>
    <lineage>
        <taxon>Eukaryota</taxon>
        <taxon>Fungi</taxon>
        <taxon>Fungi incertae sedis</taxon>
        <taxon>Mucoromycota</taxon>
        <taxon>Glomeromycotina</taxon>
        <taxon>Glomeromycetes</taxon>
        <taxon>Glomerales</taxon>
        <taxon>Glomeraceae</taxon>
        <taxon>Rhizophagus</taxon>
    </lineage>
</organism>
<accession>A0A2Z6QU72</accession>
<protein>
    <submittedName>
        <fullName evidence="1">Uncharacterized protein</fullName>
    </submittedName>
</protein>
<gene>
    <name evidence="1" type="ORF">RclHR1_01600001</name>
</gene>
<dbReference type="EMBL" id="BEXD01000669">
    <property type="protein sequence ID" value="GBB89329.1"/>
    <property type="molecule type" value="Genomic_DNA"/>
</dbReference>